<feature type="compositionally biased region" description="Polar residues" evidence="1">
    <location>
        <begin position="90"/>
        <end position="100"/>
    </location>
</feature>
<dbReference type="FunCoup" id="A0A2R6S053">
    <property type="interactions" value="843"/>
</dbReference>
<dbReference type="Gramene" id="PSS35654">
    <property type="protein sequence ID" value="PSS35654"/>
    <property type="gene ID" value="CEY00_Acc00137"/>
</dbReference>
<evidence type="ECO:0000256" key="1">
    <source>
        <dbReference type="SAM" id="MobiDB-lite"/>
    </source>
</evidence>
<reference evidence="2 3" key="1">
    <citation type="submission" date="2017-07" db="EMBL/GenBank/DDBJ databases">
        <title>An improved, manually edited Actinidia chinensis var. chinensis (kiwifruit) genome highlights the challenges associated with draft genomes and gene prediction in plants.</title>
        <authorList>
            <person name="Pilkington S."/>
            <person name="Crowhurst R."/>
            <person name="Hilario E."/>
            <person name="Nardozza S."/>
            <person name="Fraser L."/>
            <person name="Peng Y."/>
            <person name="Gunaseelan K."/>
            <person name="Simpson R."/>
            <person name="Tahir J."/>
            <person name="Deroles S."/>
            <person name="Templeton K."/>
            <person name="Luo Z."/>
            <person name="Davy M."/>
            <person name="Cheng C."/>
            <person name="Mcneilage M."/>
            <person name="Scaglione D."/>
            <person name="Liu Y."/>
            <person name="Zhang Q."/>
            <person name="Datson P."/>
            <person name="De Silva N."/>
            <person name="Gardiner S."/>
            <person name="Bassett H."/>
            <person name="Chagne D."/>
            <person name="Mccallum J."/>
            <person name="Dzierzon H."/>
            <person name="Deng C."/>
            <person name="Wang Y.-Y."/>
            <person name="Barron N."/>
            <person name="Manako K."/>
            <person name="Bowen J."/>
            <person name="Foster T."/>
            <person name="Erridge Z."/>
            <person name="Tiffin H."/>
            <person name="Waite C."/>
            <person name="Davies K."/>
            <person name="Grierson E."/>
            <person name="Laing W."/>
            <person name="Kirk R."/>
            <person name="Chen X."/>
            <person name="Wood M."/>
            <person name="Montefiori M."/>
            <person name="Brummell D."/>
            <person name="Schwinn K."/>
            <person name="Catanach A."/>
            <person name="Fullerton C."/>
            <person name="Li D."/>
            <person name="Meiyalaghan S."/>
            <person name="Nieuwenhuizen N."/>
            <person name="Read N."/>
            <person name="Prakash R."/>
            <person name="Hunter D."/>
            <person name="Zhang H."/>
            <person name="Mckenzie M."/>
            <person name="Knabel M."/>
            <person name="Harris A."/>
            <person name="Allan A."/>
            <person name="Chen A."/>
            <person name="Janssen B."/>
            <person name="Plunkett B."/>
            <person name="Dwamena C."/>
            <person name="Voogd C."/>
            <person name="Leif D."/>
            <person name="Lafferty D."/>
            <person name="Souleyre E."/>
            <person name="Varkonyi-Gasic E."/>
            <person name="Gambi F."/>
            <person name="Hanley J."/>
            <person name="Yao J.-L."/>
            <person name="Cheung J."/>
            <person name="David K."/>
            <person name="Warren B."/>
            <person name="Marsh K."/>
            <person name="Snowden K."/>
            <person name="Lin-Wang K."/>
            <person name="Brian L."/>
            <person name="Martinez-Sanchez M."/>
            <person name="Wang M."/>
            <person name="Ileperuma N."/>
            <person name="Macnee N."/>
            <person name="Campin R."/>
            <person name="Mcatee P."/>
            <person name="Drummond R."/>
            <person name="Espley R."/>
            <person name="Ireland H."/>
            <person name="Wu R."/>
            <person name="Atkinson R."/>
            <person name="Karunairetnam S."/>
            <person name="Bulley S."/>
            <person name="Chunkath S."/>
            <person name="Hanley Z."/>
            <person name="Storey R."/>
            <person name="Thrimawithana A."/>
            <person name="Thomson S."/>
            <person name="David C."/>
            <person name="Testolin R."/>
        </authorList>
    </citation>
    <scope>NUCLEOTIDE SEQUENCE [LARGE SCALE GENOMIC DNA]</scope>
    <source>
        <strain evidence="3">cv. Red5</strain>
        <tissue evidence="2">Young leaf</tissue>
    </source>
</reference>
<keyword evidence="3" id="KW-1185">Reference proteome</keyword>
<comment type="caution">
    <text evidence="2">The sequence shown here is derived from an EMBL/GenBank/DDBJ whole genome shotgun (WGS) entry which is preliminary data.</text>
</comment>
<dbReference type="OMA" id="KEHTHEV"/>
<evidence type="ECO:0000313" key="2">
    <source>
        <dbReference type="EMBL" id="PSS35654.1"/>
    </source>
</evidence>
<dbReference type="Proteomes" id="UP000241394">
    <property type="component" value="Chromosome LG1"/>
</dbReference>
<dbReference type="OrthoDB" id="1939753at2759"/>
<dbReference type="PANTHER" id="PTHR35746:SF1">
    <property type="entry name" value="PENTATRICOPEPTIDE REPEAT (PPR) SUPERFAMILY PROTEIN"/>
    <property type="match status" value="1"/>
</dbReference>
<feature type="region of interest" description="Disordered" evidence="1">
    <location>
        <begin position="810"/>
        <end position="834"/>
    </location>
</feature>
<dbReference type="EMBL" id="NKQK01000001">
    <property type="protein sequence ID" value="PSS35654.1"/>
    <property type="molecule type" value="Genomic_DNA"/>
</dbReference>
<feature type="region of interest" description="Disordered" evidence="1">
    <location>
        <begin position="186"/>
        <end position="209"/>
    </location>
</feature>
<proteinExistence type="predicted"/>
<gene>
    <name evidence="2" type="ORF">CEY00_Acc00137</name>
</gene>
<feature type="compositionally biased region" description="Polar residues" evidence="1">
    <location>
        <begin position="196"/>
        <end position="205"/>
    </location>
</feature>
<feature type="compositionally biased region" description="Basic and acidic residues" evidence="1">
    <location>
        <begin position="694"/>
        <end position="723"/>
    </location>
</feature>
<evidence type="ECO:0000313" key="3">
    <source>
        <dbReference type="Proteomes" id="UP000241394"/>
    </source>
</evidence>
<feature type="region of interest" description="Disordered" evidence="1">
    <location>
        <begin position="694"/>
        <end position="745"/>
    </location>
</feature>
<protein>
    <submittedName>
        <fullName evidence="2">GPI-anchored adhesin-like protein</fullName>
    </submittedName>
</protein>
<dbReference type="InParanoid" id="A0A2R6S053"/>
<dbReference type="AlphaFoldDB" id="A0A2R6S053"/>
<name>A0A2R6S053_ACTCC</name>
<feature type="region of interest" description="Disordered" evidence="1">
    <location>
        <begin position="927"/>
        <end position="991"/>
    </location>
</feature>
<feature type="region of interest" description="Disordered" evidence="1">
    <location>
        <begin position="57"/>
        <end position="103"/>
    </location>
</feature>
<reference evidence="3" key="2">
    <citation type="journal article" date="2018" name="BMC Genomics">
        <title>A manually annotated Actinidia chinensis var. chinensis (kiwifruit) genome highlights the challenges associated with draft genomes and gene prediction in plants.</title>
        <authorList>
            <person name="Pilkington S.M."/>
            <person name="Crowhurst R."/>
            <person name="Hilario E."/>
            <person name="Nardozza S."/>
            <person name="Fraser L."/>
            <person name="Peng Y."/>
            <person name="Gunaseelan K."/>
            <person name="Simpson R."/>
            <person name="Tahir J."/>
            <person name="Deroles S.C."/>
            <person name="Templeton K."/>
            <person name="Luo Z."/>
            <person name="Davy M."/>
            <person name="Cheng C."/>
            <person name="McNeilage M."/>
            <person name="Scaglione D."/>
            <person name="Liu Y."/>
            <person name="Zhang Q."/>
            <person name="Datson P."/>
            <person name="De Silva N."/>
            <person name="Gardiner S.E."/>
            <person name="Bassett H."/>
            <person name="Chagne D."/>
            <person name="McCallum J."/>
            <person name="Dzierzon H."/>
            <person name="Deng C."/>
            <person name="Wang Y.Y."/>
            <person name="Barron L."/>
            <person name="Manako K."/>
            <person name="Bowen J."/>
            <person name="Foster T.M."/>
            <person name="Erridge Z.A."/>
            <person name="Tiffin H."/>
            <person name="Waite C.N."/>
            <person name="Davies K.M."/>
            <person name="Grierson E.P."/>
            <person name="Laing W.A."/>
            <person name="Kirk R."/>
            <person name="Chen X."/>
            <person name="Wood M."/>
            <person name="Montefiori M."/>
            <person name="Brummell D.A."/>
            <person name="Schwinn K.E."/>
            <person name="Catanach A."/>
            <person name="Fullerton C."/>
            <person name="Li D."/>
            <person name="Meiyalaghan S."/>
            <person name="Nieuwenhuizen N."/>
            <person name="Read N."/>
            <person name="Prakash R."/>
            <person name="Hunter D."/>
            <person name="Zhang H."/>
            <person name="McKenzie M."/>
            <person name="Knabel M."/>
            <person name="Harris A."/>
            <person name="Allan A.C."/>
            <person name="Gleave A."/>
            <person name="Chen A."/>
            <person name="Janssen B.J."/>
            <person name="Plunkett B."/>
            <person name="Ampomah-Dwamena C."/>
            <person name="Voogd C."/>
            <person name="Leif D."/>
            <person name="Lafferty D."/>
            <person name="Souleyre E.J.F."/>
            <person name="Varkonyi-Gasic E."/>
            <person name="Gambi F."/>
            <person name="Hanley J."/>
            <person name="Yao J.L."/>
            <person name="Cheung J."/>
            <person name="David K.M."/>
            <person name="Warren B."/>
            <person name="Marsh K."/>
            <person name="Snowden K.C."/>
            <person name="Lin-Wang K."/>
            <person name="Brian L."/>
            <person name="Martinez-Sanchez M."/>
            <person name="Wang M."/>
            <person name="Ileperuma N."/>
            <person name="Macnee N."/>
            <person name="Campin R."/>
            <person name="McAtee P."/>
            <person name="Drummond R.S.M."/>
            <person name="Espley R.V."/>
            <person name="Ireland H.S."/>
            <person name="Wu R."/>
            <person name="Atkinson R.G."/>
            <person name="Karunairetnam S."/>
            <person name="Bulley S."/>
            <person name="Chunkath S."/>
            <person name="Hanley Z."/>
            <person name="Storey R."/>
            <person name="Thrimawithana A.H."/>
            <person name="Thomson S."/>
            <person name="David C."/>
            <person name="Testolin R."/>
            <person name="Huang H."/>
            <person name="Hellens R.P."/>
            <person name="Schaffer R.J."/>
        </authorList>
    </citation>
    <scope>NUCLEOTIDE SEQUENCE [LARGE SCALE GENOMIC DNA]</scope>
    <source>
        <strain evidence="3">cv. Red5</strain>
    </source>
</reference>
<organism evidence="2 3">
    <name type="scientific">Actinidia chinensis var. chinensis</name>
    <name type="common">Chinese soft-hair kiwi</name>
    <dbReference type="NCBI Taxonomy" id="1590841"/>
    <lineage>
        <taxon>Eukaryota</taxon>
        <taxon>Viridiplantae</taxon>
        <taxon>Streptophyta</taxon>
        <taxon>Embryophyta</taxon>
        <taxon>Tracheophyta</taxon>
        <taxon>Spermatophyta</taxon>
        <taxon>Magnoliopsida</taxon>
        <taxon>eudicotyledons</taxon>
        <taxon>Gunneridae</taxon>
        <taxon>Pentapetalae</taxon>
        <taxon>asterids</taxon>
        <taxon>Ericales</taxon>
        <taxon>Actinidiaceae</taxon>
        <taxon>Actinidia</taxon>
    </lineage>
</organism>
<accession>A0A2R6S053</accession>
<sequence>MDSQDQRKSIPSGRESHGVYLCHKCGWPFPNPHPSAKQRRAHKRMCGTVEGYKMIDSEEHTNLAVSDDEHGSDEDRRTPSPKIVKHSTKEISSGGVNARSNRAEDEVFSDAVTEFSDNGCSPVNEESLKVDATAGIQISNSPANSNQMHNNTVLETETDLLGGVILPLEDFVSTCNSDSVADIPKENGKVNVGENEMQSPSTFLDQGTDVKGNEESIVDEILSDVAIAPRKTANEASEVACSLQEKDLKTSDSLSLNQIVEPKEEILGSTMSLQDLSPEVKSCEHVEVVTQIESYSTEDGDIGSHSDIVDACEIGGEGNETIHVLSVANDLPVVDNPEIMIKDFKDHKTWKSNFSVTLESGDVIEPAVDDNKDTVCKEKSSIFPSVKSGACFDVPSAELQVLEGNLKQEDEGKRVLAAEVPVEKEVDTSNLKVGSKDIGSNGVEASPEITMIQKIQIDIEGQRPHGYHTDQLEDILPEPSAMGLSDVISVSISADDEVSHETNLSGGKNEYNIDKNKNEKCDTNGKQSRELVKEDLSTNIETTSVCVDDLCVSEADKTMDDLGDGNSGDHKKAGIEFSNLVGNGSREMAVQDKLEMNSKMTIESASTPSDNNIVVGEMDKITKNLQEAESTTYFVHDSSEVGPDASHLGITAPAHSDLQNWQGEDSEEAMKEAKSNSTNVALVESVDAVCKGVESNHDRGAEVSEKTAETPPERFPGELESTRKSSSTVADDSHCKDGGLGASGVSTENLQREGLENLTKPPIEDPAVDVSFDSNSQTDSLEGNWGSVSVFSTQSDAVAVVDAEALPSTVSEAPAELDKGNLQKPQGTSGGHHSCKSDVFEHPSFMTLVEHQDKVDQKPAASDIQTVENTQHQKSEAQQAGWFPSLTNIVNESQGRKKNEEIIAKVTNWSAGKQHTPLKSLLGEANLETKPKSPNPKQISFVTKQDENTTTVDSILGSEAPTDQVAKRETGKEWNSPSRYPSDNKKEKGKVKGKPYWAPFLCCSSVN</sequence>
<dbReference type="STRING" id="1590841.A0A2R6S053"/>
<feature type="compositionally biased region" description="Basic and acidic residues" evidence="1">
    <location>
        <begin position="57"/>
        <end position="78"/>
    </location>
</feature>
<feature type="compositionally biased region" description="Polar residues" evidence="1">
    <location>
        <begin position="935"/>
        <end position="953"/>
    </location>
</feature>
<dbReference type="PANTHER" id="PTHR35746">
    <property type="entry name" value="PENTATRICOPEPTIDE REPEAT (PPR) SUPERFAMILY PROTEIN"/>
    <property type="match status" value="1"/>
</dbReference>